<feature type="compositionally biased region" description="Basic and acidic residues" evidence="1">
    <location>
        <begin position="105"/>
        <end position="127"/>
    </location>
</feature>
<dbReference type="InterPro" id="IPR050923">
    <property type="entry name" value="Cell_Proc_Reg/RNA_Proc"/>
</dbReference>
<dbReference type="Gene3D" id="2.60.200.20">
    <property type="match status" value="1"/>
</dbReference>
<dbReference type="EMBL" id="GU827642">
    <property type="protein sequence ID" value="ADF31306.1"/>
    <property type="molecule type" value="mRNA"/>
</dbReference>
<accession>D5LG94</accession>
<proteinExistence type="evidence at transcript level"/>
<reference evidence="3" key="1">
    <citation type="submission" date="2010-02" db="EMBL/GenBank/DDBJ databases">
        <title>SNIP1 gene cloned from Qingdao amphioxus.</title>
        <authorList>
            <person name="Yang Y."/>
            <person name="Xue C."/>
            <person name="Zhang Y."/>
        </authorList>
    </citation>
    <scope>NUCLEOTIDE SEQUENCE</scope>
</reference>
<name>D5LG94_BRABE</name>
<evidence type="ECO:0000256" key="1">
    <source>
        <dbReference type="SAM" id="MobiDB-lite"/>
    </source>
</evidence>
<protein>
    <submittedName>
        <fullName evidence="3">SNIP1</fullName>
    </submittedName>
</protein>
<dbReference type="SUPFAM" id="SSF49879">
    <property type="entry name" value="SMAD/FHA domain"/>
    <property type="match status" value="1"/>
</dbReference>
<dbReference type="SMART" id="SM00240">
    <property type="entry name" value="FHA"/>
    <property type="match status" value="1"/>
</dbReference>
<feature type="domain" description="FHA" evidence="2">
    <location>
        <begin position="155"/>
        <end position="218"/>
    </location>
</feature>
<sequence length="264" mass="30175">MPAEEGEKQGERQKERQKQREGPQKIEKGWKGGREGGEAAQKKGRTREGGKKVCESEGREGQESREKTRGQTKETGESLPVRRGSRRRGGRGSRQGPTQLGTLRSADRTKDSQRRSRIKYREPPEARKPRKRWRLYPFKGEEALKPLHIHRQSAYLLGRERLVADIPIDHPSCSKQHAALQYRLVDYEKPDGTTGRRVKPYIIDLESANGTYVNNQRIEASRYVELMEKDVVKFGYSSREYVLLHDTSDTSGVQAGEDDEGLDE</sequence>
<dbReference type="InterPro" id="IPR008984">
    <property type="entry name" value="SMAD_FHA_dom_sf"/>
</dbReference>
<dbReference type="PANTHER" id="PTHR23308">
    <property type="entry name" value="NUCLEAR INHIBITOR OF PROTEIN PHOSPHATASE-1"/>
    <property type="match status" value="1"/>
</dbReference>
<feature type="region of interest" description="Disordered" evidence="1">
    <location>
        <begin position="1"/>
        <end position="129"/>
    </location>
</feature>
<evidence type="ECO:0000259" key="2">
    <source>
        <dbReference type="PROSITE" id="PS50006"/>
    </source>
</evidence>
<dbReference type="Pfam" id="PF00498">
    <property type="entry name" value="FHA"/>
    <property type="match status" value="1"/>
</dbReference>
<organism evidence="3">
    <name type="scientific">Branchiostoma belcheri</name>
    <name type="common">Amphioxus</name>
    <dbReference type="NCBI Taxonomy" id="7741"/>
    <lineage>
        <taxon>Eukaryota</taxon>
        <taxon>Metazoa</taxon>
        <taxon>Chordata</taxon>
        <taxon>Cephalochordata</taxon>
        <taxon>Leptocardii</taxon>
        <taxon>Amphioxiformes</taxon>
        <taxon>Branchiostomatidae</taxon>
        <taxon>Branchiostoma</taxon>
    </lineage>
</organism>
<feature type="compositionally biased region" description="Basic and acidic residues" evidence="1">
    <location>
        <begin position="1"/>
        <end position="76"/>
    </location>
</feature>
<dbReference type="InterPro" id="IPR000253">
    <property type="entry name" value="FHA_dom"/>
</dbReference>
<dbReference type="PROSITE" id="PS50006">
    <property type="entry name" value="FHA_DOMAIN"/>
    <property type="match status" value="1"/>
</dbReference>
<evidence type="ECO:0000313" key="3">
    <source>
        <dbReference type="EMBL" id="ADF31306.1"/>
    </source>
</evidence>
<dbReference type="AlphaFoldDB" id="D5LG94"/>
<dbReference type="FunFam" id="2.60.200.20:FF:000028">
    <property type="entry name" value="FHA domain-containing protein DDL"/>
    <property type="match status" value="1"/>
</dbReference>